<dbReference type="SUPFAM" id="SSF51735">
    <property type="entry name" value="NAD(P)-binding Rossmann-fold domains"/>
    <property type="match status" value="1"/>
</dbReference>
<dbReference type="PANTHER" id="PTHR48106:SF18">
    <property type="entry name" value="QUINONE OXIDOREDUCTASE PIG3"/>
    <property type="match status" value="1"/>
</dbReference>
<dbReference type="SUPFAM" id="SSF50129">
    <property type="entry name" value="GroES-like"/>
    <property type="match status" value="1"/>
</dbReference>
<dbReference type="EMBL" id="VJMH01005118">
    <property type="protein sequence ID" value="KAF0700527.1"/>
    <property type="molecule type" value="Genomic_DNA"/>
</dbReference>
<reference evidence="5 6" key="1">
    <citation type="submission" date="2019-03" db="EMBL/GenBank/DDBJ databases">
        <authorList>
            <person name="Gaulin E."/>
            <person name="Dumas B."/>
        </authorList>
    </citation>
    <scope>NUCLEOTIDE SEQUENCE [LARGE SCALE GENOMIC DNA]</scope>
    <source>
        <strain evidence="5">CBS 568.67</strain>
    </source>
</reference>
<evidence type="ECO:0000313" key="4">
    <source>
        <dbReference type="EMBL" id="KAF0700527.1"/>
    </source>
</evidence>
<accession>A0A485KLJ2</accession>
<feature type="domain" description="Enoyl reductase (ER)" evidence="3">
    <location>
        <begin position="26"/>
        <end position="337"/>
    </location>
</feature>
<gene>
    <name evidence="5" type="primary">Aste57867_8934</name>
    <name evidence="4" type="ORF">As57867_008899</name>
    <name evidence="5" type="ORF">ASTE57867_8934</name>
</gene>
<dbReference type="AlphaFoldDB" id="A0A485KLJ2"/>
<dbReference type="SMART" id="SM00829">
    <property type="entry name" value="PKS_ER"/>
    <property type="match status" value="1"/>
</dbReference>
<dbReference type="Proteomes" id="UP000332933">
    <property type="component" value="Unassembled WGS sequence"/>
</dbReference>
<dbReference type="GO" id="GO:0016651">
    <property type="term" value="F:oxidoreductase activity, acting on NAD(P)H"/>
    <property type="evidence" value="ECO:0007669"/>
    <property type="project" value="TreeGrafter"/>
</dbReference>
<keyword evidence="2" id="KW-0560">Oxidoreductase</keyword>
<evidence type="ECO:0000256" key="2">
    <source>
        <dbReference type="ARBA" id="ARBA00023002"/>
    </source>
</evidence>
<keyword evidence="1" id="KW-0521">NADP</keyword>
<dbReference type="OrthoDB" id="61978at2759"/>
<organism evidence="5 6">
    <name type="scientific">Aphanomyces stellatus</name>
    <dbReference type="NCBI Taxonomy" id="120398"/>
    <lineage>
        <taxon>Eukaryota</taxon>
        <taxon>Sar</taxon>
        <taxon>Stramenopiles</taxon>
        <taxon>Oomycota</taxon>
        <taxon>Saprolegniomycetes</taxon>
        <taxon>Saprolegniales</taxon>
        <taxon>Verrucalvaceae</taxon>
        <taxon>Aphanomyces</taxon>
    </lineage>
</organism>
<evidence type="ECO:0000256" key="1">
    <source>
        <dbReference type="ARBA" id="ARBA00022857"/>
    </source>
</evidence>
<dbReference type="Pfam" id="PF08240">
    <property type="entry name" value="ADH_N"/>
    <property type="match status" value="1"/>
</dbReference>
<dbReference type="InterPro" id="IPR011032">
    <property type="entry name" value="GroES-like_sf"/>
</dbReference>
<protein>
    <submittedName>
        <fullName evidence="5">Aste57867_8934 protein</fullName>
    </submittedName>
</protein>
<proteinExistence type="predicted"/>
<evidence type="ECO:0000313" key="6">
    <source>
        <dbReference type="Proteomes" id="UP000332933"/>
    </source>
</evidence>
<dbReference type="Pfam" id="PF00107">
    <property type="entry name" value="ADH_zinc_N"/>
    <property type="match status" value="1"/>
</dbReference>
<dbReference type="InterPro" id="IPR013149">
    <property type="entry name" value="ADH-like_C"/>
</dbReference>
<dbReference type="InterPro" id="IPR013154">
    <property type="entry name" value="ADH-like_N"/>
</dbReference>
<dbReference type="InterPro" id="IPR036291">
    <property type="entry name" value="NAD(P)-bd_dom_sf"/>
</dbReference>
<dbReference type="PANTHER" id="PTHR48106">
    <property type="entry name" value="QUINONE OXIDOREDUCTASE PIG3-RELATED"/>
    <property type="match status" value="1"/>
</dbReference>
<dbReference type="CDD" id="cd08291">
    <property type="entry name" value="ETR_like_1"/>
    <property type="match status" value="1"/>
</dbReference>
<dbReference type="GO" id="GO:0070402">
    <property type="term" value="F:NADPH binding"/>
    <property type="evidence" value="ECO:0007669"/>
    <property type="project" value="TreeGrafter"/>
</dbReference>
<dbReference type="EMBL" id="CAADRA010005139">
    <property type="protein sequence ID" value="VFT85818.1"/>
    <property type="molecule type" value="Genomic_DNA"/>
</dbReference>
<dbReference type="Gene3D" id="3.40.50.720">
    <property type="entry name" value="NAD(P)-binding Rossmann-like Domain"/>
    <property type="match status" value="1"/>
</dbReference>
<dbReference type="Gene3D" id="3.90.180.10">
    <property type="entry name" value="Medium-chain alcohol dehydrogenases, catalytic domain"/>
    <property type="match status" value="1"/>
</dbReference>
<evidence type="ECO:0000259" key="3">
    <source>
        <dbReference type="SMART" id="SM00829"/>
    </source>
</evidence>
<sequence length="354" mass="37500">MASTVLPTKMRALFLVKKVTDFNQADLASCFEVREVDVPTPEAGEVLVKVECSPINPSNLSILKGEYNNSANAPLPMALGSEGSGTVVAAGSGWLPWSLLGKRVGCGIFKNRQGLWAEYVCVTAITCITLPDDVSFDGGASCFVNPMTAVAFVEIAQARGVKALVHTAGASALGKMLIKHAKDAGVDVIAVVRRPEQVASLQAIGATYIVDTSNVEWKAQLAALTTQFGATLGFDAVAGALTGDVLDCMPNGSEIQVYGGLSDQACSDIHPRALIFHNKKVTGFWVTKYLDERGILGKIWMVRKVTQGLATTFATTIAKGYALEDAAQAMQDYTTTMSDNKVGFKPPMIRAASS</sequence>
<keyword evidence="6" id="KW-1185">Reference proteome</keyword>
<reference evidence="4" key="2">
    <citation type="submission" date="2019-06" db="EMBL/GenBank/DDBJ databases">
        <title>Genomics analysis of Aphanomyces spp. identifies a new class of oomycete effector associated with host adaptation.</title>
        <authorList>
            <person name="Gaulin E."/>
        </authorList>
    </citation>
    <scope>NUCLEOTIDE SEQUENCE</scope>
    <source>
        <strain evidence="4">CBS 578.67</strain>
    </source>
</reference>
<dbReference type="InterPro" id="IPR020843">
    <property type="entry name" value="ER"/>
</dbReference>
<evidence type="ECO:0000313" key="5">
    <source>
        <dbReference type="EMBL" id="VFT85818.1"/>
    </source>
</evidence>
<name>A0A485KLJ2_9STRA</name>